<feature type="transmembrane region" description="Helical" evidence="1">
    <location>
        <begin position="7"/>
        <end position="30"/>
    </location>
</feature>
<keyword evidence="1" id="KW-1133">Transmembrane helix</keyword>
<dbReference type="EMBL" id="VSSQ01055221">
    <property type="protein sequence ID" value="MPN09134.1"/>
    <property type="molecule type" value="Genomic_DNA"/>
</dbReference>
<dbReference type="AlphaFoldDB" id="A0A645F977"/>
<comment type="caution">
    <text evidence="2">The sequence shown here is derived from an EMBL/GenBank/DDBJ whole genome shotgun (WGS) entry which is preliminary data.</text>
</comment>
<feature type="transmembrane region" description="Helical" evidence="1">
    <location>
        <begin position="133"/>
        <end position="154"/>
    </location>
</feature>
<sequence length="209" mass="22473">MSETKTTYLLWSMLTGTISFFASAVITSMVLLPLDFAIIDTILAGGIGGLFLGLFHMNHHKIQKMGLAGLVAVPIGFWSAFILAGGADLLFSVFNVNTENPNIYNTENMIAIIFMGIICGAIFGTIIYGRKSIWVFSVVCGVVAFPFGVLVGLFNSEDPVKATFENLFAVFGPIDLNFLAIITSFGMGIGLSISLFSMLKQKSTKKGTT</sequence>
<organism evidence="2">
    <name type="scientific">bioreactor metagenome</name>
    <dbReference type="NCBI Taxonomy" id="1076179"/>
    <lineage>
        <taxon>unclassified sequences</taxon>
        <taxon>metagenomes</taxon>
        <taxon>ecological metagenomes</taxon>
    </lineage>
</organism>
<feature type="transmembrane region" description="Helical" evidence="1">
    <location>
        <begin position="174"/>
        <end position="196"/>
    </location>
</feature>
<feature type="transmembrane region" description="Helical" evidence="1">
    <location>
        <begin position="67"/>
        <end position="89"/>
    </location>
</feature>
<accession>A0A645F977</accession>
<protein>
    <submittedName>
        <fullName evidence="2">Uncharacterized protein</fullName>
    </submittedName>
</protein>
<reference evidence="2" key="1">
    <citation type="submission" date="2019-08" db="EMBL/GenBank/DDBJ databases">
        <authorList>
            <person name="Kucharzyk K."/>
            <person name="Murdoch R.W."/>
            <person name="Higgins S."/>
            <person name="Loffler F."/>
        </authorList>
    </citation>
    <scope>NUCLEOTIDE SEQUENCE</scope>
</reference>
<feature type="transmembrane region" description="Helical" evidence="1">
    <location>
        <begin position="109"/>
        <end position="128"/>
    </location>
</feature>
<evidence type="ECO:0000256" key="1">
    <source>
        <dbReference type="SAM" id="Phobius"/>
    </source>
</evidence>
<proteinExistence type="predicted"/>
<evidence type="ECO:0000313" key="2">
    <source>
        <dbReference type="EMBL" id="MPN09134.1"/>
    </source>
</evidence>
<gene>
    <name evidence="2" type="ORF">SDC9_156422</name>
</gene>
<name>A0A645F977_9ZZZZ</name>
<keyword evidence="1" id="KW-0812">Transmembrane</keyword>
<keyword evidence="1" id="KW-0472">Membrane</keyword>
<feature type="transmembrane region" description="Helical" evidence="1">
    <location>
        <begin position="36"/>
        <end position="55"/>
    </location>
</feature>